<accession>A0A6J5MLZ9</accession>
<evidence type="ECO:0000313" key="1">
    <source>
        <dbReference type="EMBL" id="CAB4147312.1"/>
    </source>
</evidence>
<protein>
    <submittedName>
        <fullName evidence="1">Uncharacterized protein</fullName>
    </submittedName>
</protein>
<name>A0A6J5MLZ9_9CAUD</name>
<reference evidence="1" key="1">
    <citation type="submission" date="2020-04" db="EMBL/GenBank/DDBJ databases">
        <authorList>
            <person name="Chiriac C."/>
            <person name="Salcher M."/>
            <person name="Ghai R."/>
            <person name="Kavagutti S V."/>
        </authorList>
    </citation>
    <scope>NUCLEOTIDE SEQUENCE</scope>
</reference>
<sequence>MTRFDAHAYQEKVWASHVAERDAKAAAAQGVTIPPAAQPAMPSTVRARIAAIQAKGSAHVNVVLREHGYKWRKADGWWHLFRADGTEVEPVGDQRTGLHVNALAEIDGDEGKKWLDGCHKHARERMAAYRMARAASENYLKAVQS</sequence>
<dbReference type="EMBL" id="LR796475">
    <property type="protein sequence ID" value="CAB4147312.1"/>
    <property type="molecule type" value="Genomic_DNA"/>
</dbReference>
<organism evidence="1">
    <name type="scientific">uncultured Caudovirales phage</name>
    <dbReference type="NCBI Taxonomy" id="2100421"/>
    <lineage>
        <taxon>Viruses</taxon>
        <taxon>Duplodnaviria</taxon>
        <taxon>Heunggongvirae</taxon>
        <taxon>Uroviricota</taxon>
        <taxon>Caudoviricetes</taxon>
        <taxon>Peduoviridae</taxon>
        <taxon>Maltschvirus</taxon>
        <taxon>Maltschvirus maltsch</taxon>
    </lineage>
</organism>
<gene>
    <name evidence="1" type="ORF">UFOVP505_24</name>
</gene>
<proteinExistence type="predicted"/>